<dbReference type="EMBL" id="CAJOBO010000084">
    <property type="protein sequence ID" value="CAF4123907.1"/>
    <property type="molecule type" value="Genomic_DNA"/>
</dbReference>
<dbReference type="Proteomes" id="UP000663851">
    <property type="component" value="Unassembled WGS sequence"/>
</dbReference>
<proteinExistence type="predicted"/>
<comment type="subcellular location">
    <subcellularLocation>
        <location evidence="1">Membrane</location>
    </subcellularLocation>
</comment>
<sequence>MDTMTIETLQTSHVLVLFYGHKMLLTIGKLDFMFALFLYLSMHQLIFCSSLRQKSLQWIYAYIITDHLLLVRFFLLYTVHAQSTNCQPSRAWVLFICYFQVIIDNYFNISEVYILLALNLFRYAQIVQNQNVYEAPTSLMIASRLSLYLIPLVAVVIPLITGWNCIKESIRGSCSILCTNIYIEIFNLIFAFASPILLNIWVICACVHHIQLKSPLHKT</sequence>
<feature type="domain" description="G-protein coupled receptors family 1 profile" evidence="6">
    <location>
        <begin position="31"/>
        <end position="219"/>
    </location>
</feature>
<protein>
    <recommendedName>
        <fullName evidence="6">G-protein coupled receptors family 1 profile domain-containing protein</fullName>
    </recommendedName>
</protein>
<organism evidence="7 8">
    <name type="scientific">Rotaria socialis</name>
    <dbReference type="NCBI Taxonomy" id="392032"/>
    <lineage>
        <taxon>Eukaryota</taxon>
        <taxon>Metazoa</taxon>
        <taxon>Spiralia</taxon>
        <taxon>Gnathifera</taxon>
        <taxon>Rotifera</taxon>
        <taxon>Eurotatoria</taxon>
        <taxon>Bdelloidea</taxon>
        <taxon>Philodinida</taxon>
        <taxon>Philodinidae</taxon>
        <taxon>Rotaria</taxon>
    </lineage>
</organism>
<feature type="transmembrane region" description="Helical" evidence="5">
    <location>
        <begin position="145"/>
        <end position="166"/>
    </location>
</feature>
<feature type="transmembrane region" description="Helical" evidence="5">
    <location>
        <begin position="58"/>
        <end position="79"/>
    </location>
</feature>
<evidence type="ECO:0000313" key="7">
    <source>
        <dbReference type="EMBL" id="CAF4123907.1"/>
    </source>
</evidence>
<name>A0A819WLI1_9BILA</name>
<evidence type="ECO:0000313" key="8">
    <source>
        <dbReference type="Proteomes" id="UP000663851"/>
    </source>
</evidence>
<keyword evidence="4 5" id="KW-0472">Membrane</keyword>
<keyword evidence="2 5" id="KW-0812">Transmembrane</keyword>
<feature type="transmembrane region" description="Helical" evidence="5">
    <location>
        <begin position="186"/>
        <end position="210"/>
    </location>
</feature>
<dbReference type="GO" id="GO:0016020">
    <property type="term" value="C:membrane"/>
    <property type="evidence" value="ECO:0007669"/>
    <property type="project" value="UniProtKB-SubCell"/>
</dbReference>
<accession>A0A819WLI1</accession>
<dbReference type="AlphaFoldDB" id="A0A819WLI1"/>
<evidence type="ECO:0000256" key="5">
    <source>
        <dbReference type="SAM" id="Phobius"/>
    </source>
</evidence>
<dbReference type="InterPro" id="IPR017452">
    <property type="entry name" value="GPCR_Rhodpsn_7TM"/>
</dbReference>
<evidence type="ECO:0000256" key="1">
    <source>
        <dbReference type="ARBA" id="ARBA00004370"/>
    </source>
</evidence>
<feature type="transmembrane region" description="Helical" evidence="5">
    <location>
        <begin position="32"/>
        <end position="52"/>
    </location>
</feature>
<gene>
    <name evidence="7" type="ORF">HFQ381_LOCUS2560</name>
</gene>
<dbReference type="PROSITE" id="PS50262">
    <property type="entry name" value="G_PROTEIN_RECEP_F1_2"/>
    <property type="match status" value="1"/>
</dbReference>
<evidence type="ECO:0000259" key="6">
    <source>
        <dbReference type="PROSITE" id="PS50262"/>
    </source>
</evidence>
<evidence type="ECO:0000256" key="4">
    <source>
        <dbReference type="ARBA" id="ARBA00023136"/>
    </source>
</evidence>
<comment type="caution">
    <text evidence="7">The sequence shown here is derived from an EMBL/GenBank/DDBJ whole genome shotgun (WGS) entry which is preliminary data.</text>
</comment>
<keyword evidence="3 5" id="KW-1133">Transmembrane helix</keyword>
<evidence type="ECO:0000256" key="3">
    <source>
        <dbReference type="ARBA" id="ARBA00022989"/>
    </source>
</evidence>
<reference evidence="7" key="1">
    <citation type="submission" date="2021-02" db="EMBL/GenBank/DDBJ databases">
        <authorList>
            <person name="Nowell W R."/>
        </authorList>
    </citation>
    <scope>NUCLEOTIDE SEQUENCE</scope>
</reference>
<evidence type="ECO:0000256" key="2">
    <source>
        <dbReference type="ARBA" id="ARBA00022692"/>
    </source>
</evidence>